<sequence length="226" mass="24044">MTTPLEVVPWMSRWSTKQYILAALLGMLAMVAVVAAISISLAPAHVALFVRDANITHANKTSQDGKQVLRFWYYNLTLVANNTSHRTAVSYGSLAVEIWRSETEWVPTEEVNTSAVLPGWLPPGNTSLVKFGVEGGQSNQETAPVKAQPPSSSTPAQGASGNAAVGNDSNAAAAGGVPKWPDCRVVVEAKVWFRFAGVPTLPYTVRVSCFPVNFLDGTTGPVNCTG</sequence>
<reference evidence="3" key="2">
    <citation type="submission" date="2020-10" db="EMBL/GenBank/DDBJ databases">
        <authorList>
            <person name="Cooper E.A."/>
            <person name="Brenton Z.W."/>
            <person name="Flinn B.S."/>
            <person name="Jenkins J."/>
            <person name="Shu S."/>
            <person name="Flowers D."/>
            <person name="Luo F."/>
            <person name="Wang Y."/>
            <person name="Xia P."/>
            <person name="Barry K."/>
            <person name="Daum C."/>
            <person name="Lipzen A."/>
            <person name="Yoshinaga Y."/>
            <person name="Schmutz J."/>
            <person name="Saski C."/>
            <person name="Vermerris W."/>
            <person name="Kresovich S."/>
        </authorList>
    </citation>
    <scope>NUCLEOTIDE SEQUENCE</scope>
</reference>
<evidence type="ECO:0000313" key="3">
    <source>
        <dbReference type="EMBL" id="KAG0512476.1"/>
    </source>
</evidence>
<reference evidence="3" key="1">
    <citation type="journal article" date="2019" name="BMC Genomics">
        <title>A new reference genome for Sorghum bicolor reveals high levels of sequence similarity between sweet and grain genotypes: implications for the genetics of sugar metabolism.</title>
        <authorList>
            <person name="Cooper E.A."/>
            <person name="Brenton Z.W."/>
            <person name="Flinn B.S."/>
            <person name="Jenkins J."/>
            <person name="Shu S."/>
            <person name="Flowers D."/>
            <person name="Luo F."/>
            <person name="Wang Y."/>
            <person name="Xia P."/>
            <person name="Barry K."/>
            <person name="Daum C."/>
            <person name="Lipzen A."/>
            <person name="Yoshinaga Y."/>
            <person name="Schmutz J."/>
            <person name="Saski C."/>
            <person name="Vermerris W."/>
            <person name="Kresovich S."/>
        </authorList>
    </citation>
    <scope>NUCLEOTIDE SEQUENCE</scope>
</reference>
<feature type="region of interest" description="Disordered" evidence="1">
    <location>
        <begin position="138"/>
        <end position="167"/>
    </location>
</feature>
<organism evidence="3 4">
    <name type="scientific">Sorghum bicolor</name>
    <name type="common">Sorghum</name>
    <name type="synonym">Sorghum vulgare</name>
    <dbReference type="NCBI Taxonomy" id="4558"/>
    <lineage>
        <taxon>Eukaryota</taxon>
        <taxon>Viridiplantae</taxon>
        <taxon>Streptophyta</taxon>
        <taxon>Embryophyta</taxon>
        <taxon>Tracheophyta</taxon>
        <taxon>Spermatophyta</taxon>
        <taxon>Magnoliopsida</taxon>
        <taxon>Liliopsida</taxon>
        <taxon>Poales</taxon>
        <taxon>Poaceae</taxon>
        <taxon>PACMAD clade</taxon>
        <taxon>Panicoideae</taxon>
        <taxon>Andropogonodae</taxon>
        <taxon>Andropogoneae</taxon>
        <taxon>Sorghinae</taxon>
        <taxon>Sorghum</taxon>
    </lineage>
</organism>
<dbReference type="EMBL" id="CM027689">
    <property type="protein sequence ID" value="KAG0512476.1"/>
    <property type="molecule type" value="Genomic_DNA"/>
</dbReference>
<name>A0A921PZ84_SORBI</name>
<evidence type="ECO:0000256" key="2">
    <source>
        <dbReference type="SAM" id="Phobius"/>
    </source>
</evidence>
<evidence type="ECO:0000256" key="1">
    <source>
        <dbReference type="SAM" id="MobiDB-lite"/>
    </source>
</evidence>
<evidence type="ECO:0000313" key="4">
    <source>
        <dbReference type="Proteomes" id="UP000807115"/>
    </source>
</evidence>
<keyword evidence="2" id="KW-0812">Transmembrane</keyword>
<protein>
    <recommendedName>
        <fullName evidence="5">Late embryogenesis abundant protein LEA-2 subgroup domain-containing protein</fullName>
    </recommendedName>
</protein>
<keyword evidence="2" id="KW-0472">Membrane</keyword>
<dbReference type="Gramene" id="EER89095">
    <property type="protein sequence ID" value="EER89095"/>
    <property type="gene ID" value="SORBI_3010G014300"/>
</dbReference>
<keyword evidence="2" id="KW-1133">Transmembrane helix</keyword>
<evidence type="ECO:0008006" key="5">
    <source>
        <dbReference type="Google" id="ProtNLM"/>
    </source>
</evidence>
<accession>A0A921PZ84</accession>
<gene>
    <name evidence="3" type="ORF">BDA96_10G016900</name>
</gene>
<dbReference type="AlphaFoldDB" id="A0A921PZ84"/>
<proteinExistence type="predicted"/>
<dbReference type="OMA" id="WRSETEW"/>
<feature type="compositionally biased region" description="Low complexity" evidence="1">
    <location>
        <begin position="158"/>
        <end position="167"/>
    </location>
</feature>
<feature type="transmembrane region" description="Helical" evidence="2">
    <location>
        <begin position="20"/>
        <end position="50"/>
    </location>
</feature>
<dbReference type="Proteomes" id="UP000807115">
    <property type="component" value="Chromosome 10"/>
</dbReference>
<comment type="caution">
    <text evidence="3">The sequence shown here is derived from an EMBL/GenBank/DDBJ whole genome shotgun (WGS) entry which is preliminary data.</text>
</comment>
<dbReference type="PANTHER" id="PTHR36480:SF5">
    <property type="entry name" value="LATE EMBRYOGENESIS ABUNDANT PROTEIN LEA-2 SUBGROUP DOMAIN-CONTAINING PROTEIN"/>
    <property type="match status" value="1"/>
</dbReference>
<dbReference type="PANTHER" id="PTHR36480">
    <property type="entry name" value="OS06G0118900 PROTEIN-RELATED"/>
    <property type="match status" value="1"/>
</dbReference>